<organism evidence="2 3">
    <name type="scientific">Halolamina litorea</name>
    <dbReference type="NCBI Taxonomy" id="1515593"/>
    <lineage>
        <taxon>Archaea</taxon>
        <taxon>Methanobacteriati</taxon>
        <taxon>Methanobacteriota</taxon>
        <taxon>Stenosarchaea group</taxon>
        <taxon>Halobacteria</taxon>
        <taxon>Halobacteriales</taxon>
        <taxon>Haloferacaceae</taxon>
    </lineage>
</organism>
<dbReference type="PANTHER" id="PTHR35610:SF8">
    <property type="entry name" value="3-ISOPROPYLMALATE DEHYDRATASE"/>
    <property type="match status" value="1"/>
</dbReference>
<evidence type="ECO:0000256" key="1">
    <source>
        <dbReference type="SAM" id="MobiDB-lite"/>
    </source>
</evidence>
<reference evidence="2 3" key="1">
    <citation type="journal article" date="2019" name="Int. J. Syst. Evol. Microbiol.">
        <title>The Global Catalogue of Microorganisms (GCM) 10K type strain sequencing project: providing services to taxonomists for standard genome sequencing and annotation.</title>
        <authorList>
            <consortium name="The Broad Institute Genomics Platform"/>
            <consortium name="The Broad Institute Genome Sequencing Center for Infectious Disease"/>
            <person name="Wu L."/>
            <person name="Ma J."/>
        </authorList>
    </citation>
    <scope>NUCLEOTIDE SEQUENCE [LARGE SCALE GENOMIC DNA]</scope>
    <source>
        <strain evidence="2 3">CGMCC 1.12859</strain>
    </source>
</reference>
<keyword evidence="2" id="KW-0647">Proteasome</keyword>
<dbReference type="Gene3D" id="3.40.50.10900">
    <property type="entry name" value="PAC-like subunit"/>
    <property type="match status" value="1"/>
</dbReference>
<dbReference type="InterPro" id="IPR019151">
    <property type="entry name" value="Proteasome_assmbl_chaperone_2"/>
</dbReference>
<accession>A0ABD6BPG1</accession>
<gene>
    <name evidence="2" type="ORF">ACFSAU_03420</name>
</gene>
<protein>
    <submittedName>
        <fullName evidence="2">Proteasome assembly chaperone family protein</fullName>
    </submittedName>
</protein>
<evidence type="ECO:0000313" key="3">
    <source>
        <dbReference type="Proteomes" id="UP001597139"/>
    </source>
</evidence>
<sequence>MARIRVVDEGVDLHNPTLVEGFPGAGLVGKIVADHMVDAMDLTHYANVHSDSFDQVAVYDRGTPELASPVRLYADDRGEVLVLQSDIPVEADAAEEFAAAFAPWLEDNATPVFIAGLPTKQRSSTPELFGVGSGAGVDTVGDAGLARPPERGVVSGPAGSLLGHAVENGLDAVGLIVECDPRFPDPVAAKTLLERGIEPIIGRDVSVGMLESQAEKIQQAKERLARRMQDGGDASSEATPLRMFQ</sequence>
<proteinExistence type="predicted"/>
<dbReference type="EMBL" id="JBHUCZ010000001">
    <property type="protein sequence ID" value="MFD1566531.1"/>
    <property type="molecule type" value="Genomic_DNA"/>
</dbReference>
<dbReference type="RefSeq" id="WP_267645818.1">
    <property type="nucleotide sequence ID" value="NZ_JANHGR010000001.1"/>
</dbReference>
<comment type="caution">
    <text evidence="2">The sequence shown here is derived from an EMBL/GenBank/DDBJ whole genome shotgun (WGS) entry which is preliminary data.</text>
</comment>
<name>A0ABD6BPG1_9EURY</name>
<dbReference type="AlphaFoldDB" id="A0ABD6BPG1"/>
<dbReference type="Proteomes" id="UP001597139">
    <property type="component" value="Unassembled WGS sequence"/>
</dbReference>
<dbReference type="Pfam" id="PF09754">
    <property type="entry name" value="PAC2"/>
    <property type="match status" value="1"/>
</dbReference>
<evidence type="ECO:0000313" key="2">
    <source>
        <dbReference type="EMBL" id="MFD1566531.1"/>
    </source>
</evidence>
<keyword evidence="3" id="KW-1185">Reference proteome</keyword>
<dbReference type="GO" id="GO:0000502">
    <property type="term" value="C:proteasome complex"/>
    <property type="evidence" value="ECO:0007669"/>
    <property type="project" value="UniProtKB-KW"/>
</dbReference>
<feature type="region of interest" description="Disordered" evidence="1">
    <location>
        <begin position="226"/>
        <end position="245"/>
    </location>
</feature>
<dbReference type="PANTHER" id="PTHR35610">
    <property type="entry name" value="3-ISOPROPYLMALATE DEHYDRATASE-RELATED"/>
    <property type="match status" value="1"/>
</dbReference>
<dbReference type="InterPro" id="IPR038389">
    <property type="entry name" value="PSMG2_sf"/>
</dbReference>
<dbReference type="SUPFAM" id="SSF159659">
    <property type="entry name" value="Cgl1923-like"/>
    <property type="match status" value="1"/>
</dbReference>